<proteinExistence type="inferred from homology"/>
<dbReference type="PANTHER" id="PTHR24304">
    <property type="entry name" value="CYTOCHROME P450 FAMILY 7"/>
    <property type="match status" value="1"/>
</dbReference>
<dbReference type="AlphaFoldDB" id="A0A5M9ME85"/>
<gene>
    <name evidence="11" type="ORF">ATNIH1004_006711</name>
</gene>
<evidence type="ECO:0008006" key="13">
    <source>
        <dbReference type="Google" id="ProtNLM"/>
    </source>
</evidence>
<dbReference type="CDD" id="cd11040">
    <property type="entry name" value="CYP7_CYP8-like"/>
    <property type="match status" value="1"/>
</dbReference>
<accession>A0A5M9ME85</accession>
<dbReference type="VEuPathDB" id="FungiDB:EYZ11_003677"/>
<dbReference type="GO" id="GO:0005506">
    <property type="term" value="F:iron ion binding"/>
    <property type="evidence" value="ECO:0007669"/>
    <property type="project" value="InterPro"/>
</dbReference>
<evidence type="ECO:0000256" key="7">
    <source>
        <dbReference type="ARBA" id="ARBA00023033"/>
    </source>
</evidence>
<evidence type="ECO:0000313" key="11">
    <source>
        <dbReference type="EMBL" id="KAA8645292.1"/>
    </source>
</evidence>
<keyword evidence="6 8" id="KW-0408">Iron</keyword>
<keyword evidence="10" id="KW-0812">Transmembrane</keyword>
<reference evidence="11 12" key="1">
    <citation type="submission" date="2019-08" db="EMBL/GenBank/DDBJ databases">
        <title>The genome sequence of a newly discovered highly antifungal drug resistant Aspergillus species, Aspergillus tanneri NIH 1004.</title>
        <authorList>
            <person name="Mounaud S."/>
            <person name="Singh I."/>
            <person name="Joardar V."/>
            <person name="Pakala S."/>
            <person name="Pakala S."/>
            <person name="Venepally P."/>
            <person name="Chung J.K."/>
            <person name="Losada L."/>
            <person name="Nierman W.C."/>
        </authorList>
    </citation>
    <scope>NUCLEOTIDE SEQUENCE [LARGE SCALE GENOMIC DNA]</scope>
    <source>
        <strain evidence="11 12">NIH1004</strain>
    </source>
</reference>
<evidence type="ECO:0000256" key="2">
    <source>
        <dbReference type="ARBA" id="ARBA00010617"/>
    </source>
</evidence>
<evidence type="ECO:0000313" key="12">
    <source>
        <dbReference type="Proteomes" id="UP000324241"/>
    </source>
</evidence>
<evidence type="ECO:0000256" key="3">
    <source>
        <dbReference type="ARBA" id="ARBA00022617"/>
    </source>
</evidence>
<dbReference type="InterPro" id="IPR050529">
    <property type="entry name" value="CYP450_sterol_14alpha_dmase"/>
</dbReference>
<dbReference type="InterPro" id="IPR002403">
    <property type="entry name" value="Cyt_P450_E_grp-IV"/>
</dbReference>
<name>A0A5M9ME85_9EURO</name>
<comment type="caution">
    <text evidence="11">The sequence shown here is derived from an EMBL/GenBank/DDBJ whole genome shotgun (WGS) entry which is preliminary data.</text>
</comment>
<dbReference type="PROSITE" id="PS00086">
    <property type="entry name" value="CYTOCHROME_P450"/>
    <property type="match status" value="1"/>
</dbReference>
<dbReference type="GO" id="GO:0016705">
    <property type="term" value="F:oxidoreductase activity, acting on paired donors, with incorporation or reduction of molecular oxygen"/>
    <property type="evidence" value="ECO:0007669"/>
    <property type="project" value="InterPro"/>
</dbReference>
<dbReference type="SUPFAM" id="SSF48264">
    <property type="entry name" value="Cytochrome P450"/>
    <property type="match status" value="1"/>
</dbReference>
<keyword evidence="10" id="KW-1133">Transmembrane helix</keyword>
<feature type="transmembrane region" description="Helical" evidence="10">
    <location>
        <begin position="20"/>
        <end position="41"/>
    </location>
</feature>
<evidence type="ECO:0000256" key="8">
    <source>
        <dbReference type="PIRSR" id="PIRSR602403-1"/>
    </source>
</evidence>
<dbReference type="Pfam" id="PF00067">
    <property type="entry name" value="p450"/>
    <property type="match status" value="1"/>
</dbReference>
<keyword evidence="10" id="KW-0472">Membrane</keyword>
<dbReference type="Proteomes" id="UP000324241">
    <property type="component" value="Unassembled WGS sequence"/>
</dbReference>
<dbReference type="InterPro" id="IPR017972">
    <property type="entry name" value="Cyt_P450_CS"/>
</dbReference>
<evidence type="ECO:0000256" key="6">
    <source>
        <dbReference type="ARBA" id="ARBA00023004"/>
    </source>
</evidence>
<dbReference type="Gene3D" id="1.10.630.10">
    <property type="entry name" value="Cytochrome P450"/>
    <property type="match status" value="1"/>
</dbReference>
<dbReference type="OrthoDB" id="3366823at2759"/>
<evidence type="ECO:0000256" key="5">
    <source>
        <dbReference type="ARBA" id="ARBA00023002"/>
    </source>
</evidence>
<keyword evidence="5 9" id="KW-0560">Oxidoreductase</keyword>
<dbReference type="GO" id="GO:0008395">
    <property type="term" value="F:steroid hydroxylase activity"/>
    <property type="evidence" value="ECO:0007669"/>
    <property type="project" value="TreeGrafter"/>
</dbReference>
<organism evidence="11 12">
    <name type="scientific">Aspergillus tanneri</name>
    <dbReference type="NCBI Taxonomy" id="1220188"/>
    <lineage>
        <taxon>Eukaryota</taxon>
        <taxon>Fungi</taxon>
        <taxon>Dikarya</taxon>
        <taxon>Ascomycota</taxon>
        <taxon>Pezizomycotina</taxon>
        <taxon>Eurotiomycetes</taxon>
        <taxon>Eurotiomycetidae</taxon>
        <taxon>Eurotiales</taxon>
        <taxon>Aspergillaceae</taxon>
        <taxon>Aspergillus</taxon>
        <taxon>Aspergillus subgen. Circumdati</taxon>
    </lineage>
</organism>
<evidence type="ECO:0000256" key="10">
    <source>
        <dbReference type="SAM" id="Phobius"/>
    </source>
</evidence>
<protein>
    <recommendedName>
        <fullName evidence="13">Cholesterol 7-alpha-monooxygenase</fullName>
    </recommendedName>
</protein>
<comment type="cofactor">
    <cofactor evidence="1 8">
        <name>heme</name>
        <dbReference type="ChEBI" id="CHEBI:30413"/>
    </cofactor>
</comment>
<dbReference type="PANTHER" id="PTHR24304:SF2">
    <property type="entry name" value="24-HYDROXYCHOLESTEROL 7-ALPHA-HYDROXYLASE"/>
    <property type="match status" value="1"/>
</dbReference>
<evidence type="ECO:0000256" key="9">
    <source>
        <dbReference type="RuleBase" id="RU000461"/>
    </source>
</evidence>
<dbReference type="GeneID" id="54329413"/>
<dbReference type="InterPro" id="IPR036396">
    <property type="entry name" value="Cyt_P450_sf"/>
</dbReference>
<dbReference type="PRINTS" id="PR00465">
    <property type="entry name" value="EP450IV"/>
</dbReference>
<keyword evidence="3 8" id="KW-0349">Heme</keyword>
<evidence type="ECO:0000256" key="1">
    <source>
        <dbReference type="ARBA" id="ARBA00001971"/>
    </source>
</evidence>
<feature type="binding site" description="axial binding residue" evidence="8">
    <location>
        <position position="474"/>
    </location>
    <ligand>
        <name>heme</name>
        <dbReference type="ChEBI" id="CHEBI:30413"/>
    </ligand>
    <ligandPart>
        <name>Fe</name>
        <dbReference type="ChEBI" id="CHEBI:18248"/>
    </ligandPart>
</feature>
<comment type="similarity">
    <text evidence="2 9">Belongs to the cytochrome P450 family.</text>
</comment>
<evidence type="ECO:0000256" key="4">
    <source>
        <dbReference type="ARBA" id="ARBA00022723"/>
    </source>
</evidence>
<dbReference type="EMBL" id="QUQM01000007">
    <property type="protein sequence ID" value="KAA8645292.1"/>
    <property type="molecule type" value="Genomic_DNA"/>
</dbReference>
<dbReference type="RefSeq" id="XP_033424653.1">
    <property type="nucleotide sequence ID" value="XM_033571338.1"/>
</dbReference>
<sequence length="552" mass="62225">MAMAMTLPKVPPVTTVIESLFLALFLICVGTWIVTTIRFRIDVGKHQASRAEKSTLLIVPLKPYAIPILGSTLNFLNTKIGRVWDCLIRDCQKWNLKAVSVLLAGVRTHILFTPSSILSELRAKHLTRHKHARLLAVNVLGTSQEEAAKAFPETPLPKASVTLERVHSEFLLTAIPVTTLTNKFMECLYEGISEDNRLETSGEIELYAWVKEKVFNASVTALFGSELLRMHPDLHKDFWIWEQNLLTLLFGTPRIFARQAYSARERLLTKLERWLEHGYNHTATIDDSVGWEPYFGAKVIRKRHEYYNQQQLSLRSQAGKEMIFLAGILSNAIPTIGWLLAHILSPTSGPDLLPRIMDELKKCVRSDGSIDFPTLLHVPVLNSVLNEVLRLYIDLMIIRQVDADSTLDMIRVRQGDQVIASSWMTHRHPHNFDLPNDFDPKRFVRHDPGTGDLLCSISGLGGKYFPFGGGHHMCPGRNFAKQEILGTVAVILLNFDVSFMSFVERQGDLVKQKGLDINGFPKMVRALPGNQVMGLKGDMAVRIKRKGNTSTF</sequence>
<dbReference type="GO" id="GO:0020037">
    <property type="term" value="F:heme binding"/>
    <property type="evidence" value="ECO:0007669"/>
    <property type="project" value="InterPro"/>
</dbReference>
<keyword evidence="4 8" id="KW-0479">Metal-binding</keyword>
<keyword evidence="7 9" id="KW-0503">Monooxygenase</keyword>
<dbReference type="InterPro" id="IPR001128">
    <property type="entry name" value="Cyt_P450"/>
</dbReference>